<accession>A0A9N7U2F9</accession>
<keyword evidence="3" id="KW-1185">Reference proteome</keyword>
<protein>
    <submittedName>
        <fullName evidence="2">Uncharacterized protein</fullName>
    </submittedName>
</protein>
<dbReference type="AlphaFoldDB" id="A0A9N7U2F9"/>
<organism evidence="2 3">
    <name type="scientific">Pleuronectes platessa</name>
    <name type="common">European plaice</name>
    <dbReference type="NCBI Taxonomy" id="8262"/>
    <lineage>
        <taxon>Eukaryota</taxon>
        <taxon>Metazoa</taxon>
        <taxon>Chordata</taxon>
        <taxon>Craniata</taxon>
        <taxon>Vertebrata</taxon>
        <taxon>Euteleostomi</taxon>
        <taxon>Actinopterygii</taxon>
        <taxon>Neopterygii</taxon>
        <taxon>Teleostei</taxon>
        <taxon>Neoteleostei</taxon>
        <taxon>Acanthomorphata</taxon>
        <taxon>Carangaria</taxon>
        <taxon>Pleuronectiformes</taxon>
        <taxon>Pleuronectoidei</taxon>
        <taxon>Pleuronectidae</taxon>
        <taxon>Pleuronectes</taxon>
    </lineage>
</organism>
<comment type="caution">
    <text evidence="2">The sequence shown here is derived from an EMBL/GenBank/DDBJ whole genome shotgun (WGS) entry which is preliminary data.</text>
</comment>
<feature type="region of interest" description="Disordered" evidence="1">
    <location>
        <begin position="115"/>
        <end position="173"/>
    </location>
</feature>
<sequence>MGLFKPRCPVEQGPVPSSPEDVYQFMVLWSNVPSSRVPSRKLRVLLSGEFPTAGRLRWRRIKEELKQKTIREEPVLKSREEDPATPASIWRNPVRPARGMDVSVMDRVEMPTATFSSPPAARVTRSLSCNGRGSRGGVGSPVRAYVGYRGTDLRYPPSTTTPYPLLPPSPPVI</sequence>
<dbReference type="Proteomes" id="UP001153269">
    <property type="component" value="Unassembled WGS sequence"/>
</dbReference>
<feature type="compositionally biased region" description="Pro residues" evidence="1">
    <location>
        <begin position="164"/>
        <end position="173"/>
    </location>
</feature>
<name>A0A9N7U2F9_PLEPL</name>
<proteinExistence type="predicted"/>
<dbReference type="EMBL" id="CADEAL010000663">
    <property type="protein sequence ID" value="CAB1423530.1"/>
    <property type="molecule type" value="Genomic_DNA"/>
</dbReference>
<evidence type="ECO:0000256" key="1">
    <source>
        <dbReference type="SAM" id="MobiDB-lite"/>
    </source>
</evidence>
<reference evidence="2" key="1">
    <citation type="submission" date="2020-03" db="EMBL/GenBank/DDBJ databases">
        <authorList>
            <person name="Weist P."/>
        </authorList>
    </citation>
    <scope>NUCLEOTIDE SEQUENCE</scope>
</reference>
<feature type="region of interest" description="Disordered" evidence="1">
    <location>
        <begin position="74"/>
        <end position="93"/>
    </location>
</feature>
<evidence type="ECO:0000313" key="3">
    <source>
        <dbReference type="Proteomes" id="UP001153269"/>
    </source>
</evidence>
<gene>
    <name evidence="2" type="ORF">PLEPLA_LOCUS11450</name>
</gene>
<evidence type="ECO:0000313" key="2">
    <source>
        <dbReference type="EMBL" id="CAB1423530.1"/>
    </source>
</evidence>